<dbReference type="InterPro" id="IPR050438">
    <property type="entry name" value="LMW_PTPase"/>
</dbReference>
<dbReference type="SMART" id="SM00226">
    <property type="entry name" value="LMWPc"/>
    <property type="match status" value="1"/>
</dbReference>
<evidence type="ECO:0000256" key="2">
    <source>
        <dbReference type="ARBA" id="ARBA00051722"/>
    </source>
</evidence>
<dbReference type="Proteomes" id="UP000602004">
    <property type="component" value="Unassembled WGS sequence"/>
</dbReference>
<dbReference type="Pfam" id="PF01451">
    <property type="entry name" value="LMWPc"/>
    <property type="match status" value="1"/>
</dbReference>
<dbReference type="Gene3D" id="3.40.50.2300">
    <property type="match status" value="1"/>
</dbReference>
<evidence type="ECO:0000259" key="3">
    <source>
        <dbReference type="SMART" id="SM00226"/>
    </source>
</evidence>
<dbReference type="InterPro" id="IPR036196">
    <property type="entry name" value="Ptyr_pPase_sf"/>
</dbReference>
<keyword evidence="5" id="KW-1185">Reference proteome</keyword>
<evidence type="ECO:0000256" key="1">
    <source>
        <dbReference type="ARBA" id="ARBA00013064"/>
    </source>
</evidence>
<dbReference type="PANTHER" id="PTHR11717">
    <property type="entry name" value="LOW MOLECULAR WEIGHT PROTEIN TYROSINE PHOSPHATASE"/>
    <property type="match status" value="1"/>
</dbReference>
<name>A0ABQ1NBS8_9BURK</name>
<dbReference type="EC" id="3.1.3.48" evidence="1"/>
<dbReference type="SUPFAM" id="SSF52788">
    <property type="entry name" value="Phosphotyrosine protein phosphatases I"/>
    <property type="match status" value="1"/>
</dbReference>
<sequence>MAAGVLRDALPRISVKSAGLQALIGQPADRIAIELLRTRKIDISPHRAQQLNGWLCSTADLILVMDNEQKSAIERHSPVLTGRVYKLGHHENLDIPDPYKKGQKAFERSLNLIDASVERWAQYIEYLEMAR</sequence>
<proteinExistence type="predicted"/>
<dbReference type="CDD" id="cd16343">
    <property type="entry name" value="LMWPTP"/>
    <property type="match status" value="1"/>
</dbReference>
<comment type="catalytic activity">
    <reaction evidence="2">
        <text>O-phospho-L-tyrosyl-[protein] + H2O = L-tyrosyl-[protein] + phosphate</text>
        <dbReference type="Rhea" id="RHEA:10684"/>
        <dbReference type="Rhea" id="RHEA-COMP:10136"/>
        <dbReference type="Rhea" id="RHEA-COMP:20101"/>
        <dbReference type="ChEBI" id="CHEBI:15377"/>
        <dbReference type="ChEBI" id="CHEBI:43474"/>
        <dbReference type="ChEBI" id="CHEBI:46858"/>
        <dbReference type="ChEBI" id="CHEBI:61978"/>
        <dbReference type="EC" id="3.1.3.48"/>
    </reaction>
</comment>
<protein>
    <recommendedName>
        <fullName evidence="1">protein-tyrosine-phosphatase</fullName>
        <ecNumber evidence="1">3.1.3.48</ecNumber>
    </recommendedName>
</protein>
<dbReference type="InterPro" id="IPR023485">
    <property type="entry name" value="Ptyr_pPase"/>
</dbReference>
<feature type="domain" description="Phosphotyrosine protein phosphatase I" evidence="3">
    <location>
        <begin position="1"/>
        <end position="123"/>
    </location>
</feature>
<reference evidence="5" key="1">
    <citation type="journal article" date="2019" name="Int. J. Syst. Evol. Microbiol.">
        <title>The Global Catalogue of Microorganisms (GCM) 10K type strain sequencing project: providing services to taxonomists for standard genome sequencing and annotation.</title>
        <authorList>
            <consortium name="The Broad Institute Genomics Platform"/>
            <consortium name="The Broad Institute Genome Sequencing Center for Infectious Disease"/>
            <person name="Wu L."/>
            <person name="Ma J."/>
        </authorList>
    </citation>
    <scope>NUCLEOTIDE SEQUENCE [LARGE SCALE GENOMIC DNA]</scope>
    <source>
        <strain evidence="5">CGMCC 1.15103</strain>
    </source>
</reference>
<evidence type="ECO:0000313" key="5">
    <source>
        <dbReference type="Proteomes" id="UP000602004"/>
    </source>
</evidence>
<dbReference type="PANTHER" id="PTHR11717:SF31">
    <property type="entry name" value="LOW MOLECULAR WEIGHT PROTEIN-TYROSINE-PHOSPHATASE ETP-RELATED"/>
    <property type="match status" value="1"/>
</dbReference>
<accession>A0ABQ1NBS8</accession>
<gene>
    <name evidence="4" type="ORF">GCM10011400_65730</name>
</gene>
<evidence type="ECO:0000313" key="4">
    <source>
        <dbReference type="EMBL" id="GGC68663.1"/>
    </source>
</evidence>
<dbReference type="EMBL" id="BMHL01000018">
    <property type="protein sequence ID" value="GGC68663.1"/>
    <property type="molecule type" value="Genomic_DNA"/>
</dbReference>
<comment type="caution">
    <text evidence="4">The sequence shown here is derived from an EMBL/GenBank/DDBJ whole genome shotgun (WGS) entry which is preliminary data.</text>
</comment>
<organism evidence="4 5">
    <name type="scientific">Paraburkholderia caffeinilytica</name>
    <dbReference type="NCBI Taxonomy" id="1761016"/>
    <lineage>
        <taxon>Bacteria</taxon>
        <taxon>Pseudomonadati</taxon>
        <taxon>Pseudomonadota</taxon>
        <taxon>Betaproteobacteria</taxon>
        <taxon>Burkholderiales</taxon>
        <taxon>Burkholderiaceae</taxon>
        <taxon>Paraburkholderia</taxon>
    </lineage>
</organism>